<dbReference type="EMBL" id="AP024563">
    <property type="protein sequence ID" value="BCU05957.1"/>
    <property type="molecule type" value="Genomic_DNA"/>
</dbReference>
<dbReference type="Gene3D" id="3.40.50.300">
    <property type="entry name" value="P-loop containing nucleotide triphosphate hydrolases"/>
    <property type="match status" value="1"/>
</dbReference>
<evidence type="ECO:0000313" key="2">
    <source>
        <dbReference type="EMBL" id="BCU05957.1"/>
    </source>
</evidence>
<sequence length="312" mass="36033">MKFTVEEFRAWKRKCVTLLGMSGVGKTHLSGLLRRHDWFHYSGDYRIGTRYLDEPILDLIKSRAMRDPFLRDLLRRDWITIRNVIKINDLGPVLSFIGKLGNPEQGGLPLDEFSRRQALYREAEIAAMFDLPEFVRKAQEVYGYAHLVNDVGGSLCELEEPRVIDMLARHSLILYIRVPEADEIKLIERAQADPKPLYYRPEFLQTAVKDYLELRRLDYVAQIEPDDFTRWVFPRLFHSRVPRYEAIAQPHGYTVSSEDVAQVRDEADFLALVESAIARSALKRTGSTESLLDLQERAPHDPVEPSAMTVTD</sequence>
<keyword evidence="3" id="KW-1185">Reference proteome</keyword>
<gene>
    <name evidence="2" type="ORF">Atep_06340</name>
</gene>
<evidence type="ECO:0000256" key="1">
    <source>
        <dbReference type="SAM" id="MobiDB-lite"/>
    </source>
</evidence>
<organism evidence="2 3">
    <name type="scientific">Allochromatium tepidum</name>
    <dbReference type="NCBI Taxonomy" id="553982"/>
    <lineage>
        <taxon>Bacteria</taxon>
        <taxon>Pseudomonadati</taxon>
        <taxon>Pseudomonadota</taxon>
        <taxon>Gammaproteobacteria</taxon>
        <taxon>Chromatiales</taxon>
        <taxon>Chromatiaceae</taxon>
        <taxon>Allochromatium</taxon>
    </lineage>
</organism>
<protein>
    <recommendedName>
        <fullName evidence="4">ATPase</fullName>
    </recommendedName>
</protein>
<dbReference type="RefSeq" id="WP_236786422.1">
    <property type="nucleotide sequence ID" value="NZ_AP024563.1"/>
</dbReference>
<evidence type="ECO:0008006" key="4">
    <source>
        <dbReference type="Google" id="ProtNLM"/>
    </source>
</evidence>
<evidence type="ECO:0000313" key="3">
    <source>
        <dbReference type="Proteomes" id="UP000680679"/>
    </source>
</evidence>
<dbReference type="SUPFAM" id="SSF52540">
    <property type="entry name" value="P-loop containing nucleoside triphosphate hydrolases"/>
    <property type="match status" value="1"/>
</dbReference>
<feature type="compositionally biased region" description="Basic and acidic residues" evidence="1">
    <location>
        <begin position="294"/>
        <end position="303"/>
    </location>
</feature>
<dbReference type="Proteomes" id="UP000680679">
    <property type="component" value="Chromosome"/>
</dbReference>
<dbReference type="InterPro" id="IPR027417">
    <property type="entry name" value="P-loop_NTPase"/>
</dbReference>
<proteinExistence type="predicted"/>
<reference evidence="2 3" key="1">
    <citation type="submission" date="2021-04" db="EMBL/GenBank/DDBJ databases">
        <title>Complete genome sequencing of Allochromatium tepidum strain NZ.</title>
        <authorList>
            <person name="Tsukatani Y."/>
            <person name="Mori H."/>
        </authorList>
    </citation>
    <scope>NUCLEOTIDE SEQUENCE [LARGE SCALE GENOMIC DNA]</scope>
    <source>
        <strain evidence="2 3">NZ</strain>
    </source>
</reference>
<accession>A0ABN6G986</accession>
<feature type="region of interest" description="Disordered" evidence="1">
    <location>
        <begin position="290"/>
        <end position="312"/>
    </location>
</feature>
<name>A0ABN6G986_9GAMM</name>